<protein>
    <recommendedName>
        <fullName evidence="5">Amidohydrolase-related domain-containing protein</fullName>
    </recommendedName>
</protein>
<evidence type="ECO:0000313" key="6">
    <source>
        <dbReference type="EMBL" id="OXV07516.1"/>
    </source>
</evidence>
<sequence>MDNPDICPAYYHDASADESIKATEATISHIQSIDPKGRLIAPIITPRFAPTCSFESMAGLGRLAASFNPPLHIQTHLSENKKEIALVKELFPQSSSYTQVYDGSCLLTPRTILAHAVHLSPEERVLIRSRGSKISHCPASNTAIGSGLCSVRTLLDDGLTVGLGTDVSAGYSSSILVAVRQACLVSRLVTYASSDESRHANLSAEDALYLATRGGAQVVDMADKIGGFDIGMFWDAQLIELGPGVNTDPDGDPREADQQITSNVDIFGWESWEERIAKWVWNGDDRNVKAVWVNGRLVHTRK</sequence>
<dbReference type="PANTHER" id="PTHR11271:SF6">
    <property type="entry name" value="GUANINE DEAMINASE"/>
    <property type="match status" value="1"/>
</dbReference>
<gene>
    <name evidence="6" type="ORF">Egran_04719</name>
</gene>
<accession>A0A232LTS7</accession>
<dbReference type="Proteomes" id="UP000243515">
    <property type="component" value="Unassembled WGS sequence"/>
</dbReference>
<comment type="cofactor">
    <cofactor evidence="1">
        <name>Zn(2+)</name>
        <dbReference type="ChEBI" id="CHEBI:29105"/>
    </cofactor>
</comment>
<organism evidence="6 7">
    <name type="scientific">Elaphomyces granulatus</name>
    <dbReference type="NCBI Taxonomy" id="519963"/>
    <lineage>
        <taxon>Eukaryota</taxon>
        <taxon>Fungi</taxon>
        <taxon>Dikarya</taxon>
        <taxon>Ascomycota</taxon>
        <taxon>Pezizomycotina</taxon>
        <taxon>Eurotiomycetes</taxon>
        <taxon>Eurotiomycetidae</taxon>
        <taxon>Eurotiales</taxon>
        <taxon>Elaphomycetaceae</taxon>
        <taxon>Elaphomyces</taxon>
    </lineage>
</organism>
<comment type="caution">
    <text evidence="6">The sequence shown here is derived from an EMBL/GenBank/DDBJ whole genome shotgun (WGS) entry which is preliminary data.</text>
</comment>
<feature type="domain" description="Amidohydrolase-related" evidence="5">
    <location>
        <begin position="28"/>
        <end position="298"/>
    </location>
</feature>
<dbReference type="GO" id="GO:0005829">
    <property type="term" value="C:cytosol"/>
    <property type="evidence" value="ECO:0007669"/>
    <property type="project" value="TreeGrafter"/>
</dbReference>
<keyword evidence="2" id="KW-0479">Metal-binding</keyword>
<evidence type="ECO:0000259" key="5">
    <source>
        <dbReference type="Pfam" id="PF01979"/>
    </source>
</evidence>
<evidence type="ECO:0000256" key="1">
    <source>
        <dbReference type="ARBA" id="ARBA00001947"/>
    </source>
</evidence>
<evidence type="ECO:0000256" key="2">
    <source>
        <dbReference type="ARBA" id="ARBA00022723"/>
    </source>
</evidence>
<evidence type="ECO:0000256" key="4">
    <source>
        <dbReference type="ARBA" id="ARBA00022833"/>
    </source>
</evidence>
<dbReference type="Gene3D" id="3.20.20.140">
    <property type="entry name" value="Metal-dependent hydrolases"/>
    <property type="match status" value="1"/>
</dbReference>
<dbReference type="GO" id="GO:0006147">
    <property type="term" value="P:guanine catabolic process"/>
    <property type="evidence" value="ECO:0007669"/>
    <property type="project" value="EnsemblFungi"/>
</dbReference>
<dbReference type="GO" id="GO:0008270">
    <property type="term" value="F:zinc ion binding"/>
    <property type="evidence" value="ECO:0007669"/>
    <property type="project" value="TreeGrafter"/>
</dbReference>
<evidence type="ECO:0000256" key="3">
    <source>
        <dbReference type="ARBA" id="ARBA00022801"/>
    </source>
</evidence>
<evidence type="ECO:0000313" key="7">
    <source>
        <dbReference type="Proteomes" id="UP000243515"/>
    </source>
</evidence>
<dbReference type="OrthoDB" id="194468at2759"/>
<dbReference type="Pfam" id="PF01979">
    <property type="entry name" value="Amidohydro_1"/>
    <property type="match status" value="1"/>
</dbReference>
<dbReference type="InterPro" id="IPR032466">
    <property type="entry name" value="Metal_Hydrolase"/>
</dbReference>
<dbReference type="SUPFAM" id="SSF51556">
    <property type="entry name" value="Metallo-dependent hydrolases"/>
    <property type="match status" value="1"/>
</dbReference>
<reference evidence="6 7" key="1">
    <citation type="journal article" date="2015" name="Environ. Microbiol.">
        <title>Metagenome sequence of Elaphomyces granulatus from sporocarp tissue reveals Ascomycota ectomycorrhizal fingerprints of genome expansion and a Proteobacteria-rich microbiome.</title>
        <authorList>
            <person name="Quandt C.A."/>
            <person name="Kohler A."/>
            <person name="Hesse C.N."/>
            <person name="Sharpton T.J."/>
            <person name="Martin F."/>
            <person name="Spatafora J.W."/>
        </authorList>
    </citation>
    <scope>NUCLEOTIDE SEQUENCE [LARGE SCALE GENOMIC DNA]</scope>
    <source>
        <strain evidence="6 7">OSC145934</strain>
    </source>
</reference>
<dbReference type="InterPro" id="IPR006680">
    <property type="entry name" value="Amidohydro-rel"/>
</dbReference>
<dbReference type="EMBL" id="NPHW01004787">
    <property type="protein sequence ID" value="OXV07516.1"/>
    <property type="molecule type" value="Genomic_DNA"/>
</dbReference>
<keyword evidence="4" id="KW-0862">Zinc</keyword>
<keyword evidence="7" id="KW-1185">Reference proteome</keyword>
<keyword evidence="3" id="KW-0378">Hydrolase</keyword>
<dbReference type="InterPro" id="IPR051607">
    <property type="entry name" value="Metallo-dep_hydrolases"/>
</dbReference>
<name>A0A232LTS7_9EURO</name>
<proteinExistence type="predicted"/>
<dbReference type="PANTHER" id="PTHR11271">
    <property type="entry name" value="GUANINE DEAMINASE"/>
    <property type="match status" value="1"/>
</dbReference>
<dbReference type="AlphaFoldDB" id="A0A232LTS7"/>
<dbReference type="GO" id="GO:0008892">
    <property type="term" value="F:guanine deaminase activity"/>
    <property type="evidence" value="ECO:0007669"/>
    <property type="project" value="EnsemblFungi"/>
</dbReference>